<dbReference type="InterPro" id="IPR002225">
    <property type="entry name" value="3Beta_OHSteriod_DH/Estase"/>
</dbReference>
<dbReference type="InterPro" id="IPR051783">
    <property type="entry name" value="NAD(P)-dependent_oxidoreduct"/>
</dbReference>
<dbReference type="Gene3D" id="3.40.50.720">
    <property type="entry name" value="NAD(P)-binding Rossmann-like Domain"/>
    <property type="match status" value="1"/>
</dbReference>
<dbReference type="EMBL" id="JAGGLB010000017">
    <property type="protein sequence ID" value="MBP1993226.1"/>
    <property type="molecule type" value="Genomic_DNA"/>
</dbReference>
<organism evidence="2 3">
    <name type="scientific">Paenibacillus eucommiae</name>
    <dbReference type="NCBI Taxonomy" id="1355755"/>
    <lineage>
        <taxon>Bacteria</taxon>
        <taxon>Bacillati</taxon>
        <taxon>Bacillota</taxon>
        <taxon>Bacilli</taxon>
        <taxon>Bacillales</taxon>
        <taxon>Paenibacillaceae</taxon>
        <taxon>Paenibacillus</taxon>
    </lineage>
</organism>
<sequence>MKALVTGGTGFLGQRLAIRLQQAGWDVTAMGRQAAIGNKLETAGIHFLQVDLRDKEGIAAACAGQNAVFHCGGLSAPWGAYRSFYESNVIGTEHVIAGCIRHQVERLVHVSSPSVYFRTAHRLNVHESAQLPSRQASSYAATKRLAEIAVQRACAEGLQGVMIRPRAIFGPGDTSLVPRLIQANATRGIPLISGGSALIDLTYVENVVDALLLCQSAPAYIVGRMYNISNDEPMSFAEAVSRLFGKLGIPVHAKRLPFAAAYGAAAAMELAAKVLPGDREPLLTRAMTGMLGRSQTLDIRAAREELGYTPQVSVEAGMDAYAQWWKMERKAQ</sequence>
<evidence type="ECO:0000259" key="1">
    <source>
        <dbReference type="Pfam" id="PF01073"/>
    </source>
</evidence>
<dbReference type="Pfam" id="PF01073">
    <property type="entry name" value="3Beta_HSD"/>
    <property type="match status" value="1"/>
</dbReference>
<dbReference type="SUPFAM" id="SSF51735">
    <property type="entry name" value="NAD(P)-binding Rossmann-fold domains"/>
    <property type="match status" value="1"/>
</dbReference>
<name>A0ABS4J1U3_9BACL</name>
<reference evidence="2 3" key="1">
    <citation type="submission" date="2021-03" db="EMBL/GenBank/DDBJ databases">
        <title>Genomic Encyclopedia of Type Strains, Phase IV (KMG-IV): sequencing the most valuable type-strain genomes for metagenomic binning, comparative biology and taxonomic classification.</title>
        <authorList>
            <person name="Goeker M."/>
        </authorList>
    </citation>
    <scope>NUCLEOTIDE SEQUENCE [LARGE SCALE GENOMIC DNA]</scope>
    <source>
        <strain evidence="2 3">DSM 26048</strain>
    </source>
</reference>
<dbReference type="PANTHER" id="PTHR48079:SF6">
    <property type="entry name" value="NAD(P)-BINDING DOMAIN-CONTAINING PROTEIN-RELATED"/>
    <property type="match status" value="1"/>
</dbReference>
<comment type="caution">
    <text evidence="2">The sequence shown here is derived from an EMBL/GenBank/DDBJ whole genome shotgun (WGS) entry which is preliminary data.</text>
</comment>
<proteinExistence type="predicted"/>
<evidence type="ECO:0000313" key="2">
    <source>
        <dbReference type="EMBL" id="MBP1993226.1"/>
    </source>
</evidence>
<feature type="domain" description="3-beta hydroxysteroid dehydrogenase/isomerase" evidence="1">
    <location>
        <begin position="4"/>
        <end position="253"/>
    </location>
</feature>
<keyword evidence="3" id="KW-1185">Reference proteome</keyword>
<dbReference type="Proteomes" id="UP001519287">
    <property type="component" value="Unassembled WGS sequence"/>
</dbReference>
<accession>A0ABS4J1U3</accession>
<dbReference type="PANTHER" id="PTHR48079">
    <property type="entry name" value="PROTEIN YEEZ"/>
    <property type="match status" value="1"/>
</dbReference>
<protein>
    <submittedName>
        <fullName evidence="2">Nucleoside-diphosphate-sugar epimerase</fullName>
    </submittedName>
</protein>
<evidence type="ECO:0000313" key="3">
    <source>
        <dbReference type="Proteomes" id="UP001519287"/>
    </source>
</evidence>
<gene>
    <name evidence="2" type="ORF">J2Z66_004843</name>
</gene>
<dbReference type="InterPro" id="IPR036291">
    <property type="entry name" value="NAD(P)-bd_dom_sf"/>
</dbReference>
<dbReference type="RefSeq" id="WP_209974880.1">
    <property type="nucleotide sequence ID" value="NZ_JAGGLB010000017.1"/>
</dbReference>